<dbReference type="Proteomes" id="UP000314294">
    <property type="component" value="Unassembled WGS sequence"/>
</dbReference>
<name>A0A4Z2E181_9TELE</name>
<organism evidence="2 3">
    <name type="scientific">Liparis tanakae</name>
    <name type="common">Tanaka's snailfish</name>
    <dbReference type="NCBI Taxonomy" id="230148"/>
    <lineage>
        <taxon>Eukaryota</taxon>
        <taxon>Metazoa</taxon>
        <taxon>Chordata</taxon>
        <taxon>Craniata</taxon>
        <taxon>Vertebrata</taxon>
        <taxon>Euteleostomi</taxon>
        <taxon>Actinopterygii</taxon>
        <taxon>Neopterygii</taxon>
        <taxon>Teleostei</taxon>
        <taxon>Neoteleostei</taxon>
        <taxon>Acanthomorphata</taxon>
        <taxon>Eupercaria</taxon>
        <taxon>Perciformes</taxon>
        <taxon>Cottioidei</taxon>
        <taxon>Cottales</taxon>
        <taxon>Liparidae</taxon>
        <taxon>Liparis</taxon>
    </lineage>
</organism>
<dbReference type="AlphaFoldDB" id="A0A4Z2E181"/>
<protein>
    <submittedName>
        <fullName evidence="2">Glucocorticoid receptor</fullName>
    </submittedName>
</protein>
<feature type="compositionally biased region" description="Gly residues" evidence="1">
    <location>
        <begin position="179"/>
        <end position="207"/>
    </location>
</feature>
<dbReference type="EMBL" id="SRLO01022136">
    <property type="protein sequence ID" value="TNN22509.1"/>
    <property type="molecule type" value="Genomic_DNA"/>
</dbReference>
<dbReference type="OrthoDB" id="8844596at2759"/>
<reference evidence="2 3" key="1">
    <citation type="submission" date="2019-03" db="EMBL/GenBank/DDBJ databases">
        <title>First draft genome of Liparis tanakae, snailfish: a comprehensive survey of snailfish specific genes.</title>
        <authorList>
            <person name="Kim W."/>
            <person name="Song I."/>
            <person name="Jeong J.-H."/>
            <person name="Kim D."/>
            <person name="Kim S."/>
            <person name="Ryu S."/>
            <person name="Song J.Y."/>
            <person name="Lee S.K."/>
        </authorList>
    </citation>
    <scope>NUCLEOTIDE SEQUENCE [LARGE SCALE GENOMIC DNA]</scope>
    <source>
        <tissue evidence="2">Muscle</tissue>
    </source>
</reference>
<feature type="region of interest" description="Disordered" evidence="1">
    <location>
        <begin position="20"/>
        <end position="83"/>
    </location>
</feature>
<gene>
    <name evidence="2" type="primary">nr3c1_2</name>
    <name evidence="2" type="ORF">EYF80_067377</name>
</gene>
<feature type="region of interest" description="Disordered" evidence="1">
    <location>
        <begin position="177"/>
        <end position="236"/>
    </location>
</feature>
<evidence type="ECO:0000313" key="2">
    <source>
        <dbReference type="EMBL" id="TNN22509.1"/>
    </source>
</evidence>
<accession>A0A4Z2E181</accession>
<evidence type="ECO:0000256" key="1">
    <source>
        <dbReference type="SAM" id="MobiDB-lite"/>
    </source>
</evidence>
<keyword evidence="2" id="KW-0675">Receptor</keyword>
<keyword evidence="3" id="KW-1185">Reference proteome</keyword>
<sequence length="414" mass="42636">MDQGLKRNGSRDDCLLTFVEAGAGELRGPRSPGASNGGRGPRDPRGPPGAAPDPEEGRALRRLKQHQNTDGFGPPPPDLRRPTSVISTSISSILGNLPLPDLFPQRIKQEAGFSPERDGEAYGGGGGGGVDLDGAAARLMEDIEIWRDLDLPGSLPEISDFDFDSEVAHLDNILHDSRGGGAGGGGRGGGGGGGGGRGGGGDGGGLGLLKETKPLMGNGGGNGPAPNGPEQQHHQHHLLLLQQQHLLPPASLLSSVMIKEEKDPDDSFIHIRTPGVVKQEKQDDGGGGFCRPRCLQHAGGAMASSLGVGAGSSYHYRAASASASSSSASASASSSSAVDPEAFGVYSGLAGDSWARAPPRFGDPPGDDGLPSAAALSNFSVSFSRWVSWRLFPDSVSFFFLFFTSLAHRADPKA</sequence>
<evidence type="ECO:0000313" key="3">
    <source>
        <dbReference type="Proteomes" id="UP000314294"/>
    </source>
</evidence>
<comment type="caution">
    <text evidence="2">The sequence shown here is derived from an EMBL/GenBank/DDBJ whole genome shotgun (WGS) entry which is preliminary data.</text>
</comment>
<proteinExistence type="predicted"/>